<feature type="compositionally biased region" description="Basic and acidic residues" evidence="5">
    <location>
        <begin position="914"/>
        <end position="925"/>
    </location>
</feature>
<dbReference type="PANTHER" id="PTHR43102:SF2">
    <property type="entry name" value="GAF DOMAIN-CONTAINING PROTEIN"/>
    <property type="match status" value="1"/>
</dbReference>
<keyword evidence="2 4" id="KW-0863">Zinc-finger</keyword>
<comment type="caution">
    <text evidence="7">The sequence shown here is derived from an EMBL/GenBank/DDBJ whole genome shotgun (WGS) entry which is preliminary data.</text>
</comment>
<evidence type="ECO:0000256" key="3">
    <source>
        <dbReference type="ARBA" id="ARBA00022833"/>
    </source>
</evidence>
<dbReference type="InterPro" id="IPR017455">
    <property type="entry name" value="Znf_FYVE-rel"/>
</dbReference>
<dbReference type="InterPro" id="IPR011011">
    <property type="entry name" value="Znf_FYVE_PHD"/>
</dbReference>
<dbReference type="Gene3D" id="3.30.450.40">
    <property type="match status" value="1"/>
</dbReference>
<dbReference type="SUPFAM" id="SSF57903">
    <property type="entry name" value="FYVE/PHD zinc finger"/>
    <property type="match status" value="1"/>
</dbReference>
<accession>A0A8K1CL66</accession>
<evidence type="ECO:0000259" key="6">
    <source>
        <dbReference type="PROSITE" id="PS50178"/>
    </source>
</evidence>
<sequence length="967" mass="107417">MARQDASKAWERALHGSQTGNAPIMPLHAVENEVDARHYGRTLAKLVFNPAQWKRLPLQSTDSVDVYEIVDDAVSSAKKAYVPTGGPRPVRCVRAIRTVRGSLDDVVDVLSATYRSQLFARLVPHLYASGGCVSDYGVLTHPTGEQEFTNVQFAMHQPQTMIRKSGTRPLDHQLFLEYTLTTQLQRTREEESEEGTTSTTTSAVPSVLYVLRPVLIPAFSARHAEYEANRVTRNDFTVTYVVQQTEDDHELSVEVVVTCALAHTEFVGAQALVREVVALSALQELINRAREAKGVMGLRVGSNQNDLERPSTRMKVKEFFSRDRSRTRTKKPLFKSRTPSRDAVAMAYDLTDDDDTASIASSSASSNMSANATGCAICEKRFHAFRWKKRCEMCQLFVCDHCLSTIANLASMRSKKRVCKACIYGNNANHDAVTRSAAHAEPVASRASGRMRAATDAVPKRMNEPIGRPSARRFTTVDPMAAPSRMAARPSQSKYRHVAKSLSTPIESSVPEDAIESGSAEGYSFFDATEPSGVVSDDEFIVNGASRSRRAKTLQARGSTTTGRARASTKVSARESASRPRGRSFTNDHEAPVINGKELLKRLTTSAPKPVKSQVALSTSRGSSRVRQLKTPPVEYELDFNWLQPFPKTPAPVDANRERERVNWLESQLKLDAQTAMMNLRRDPALEELTQKIIRSVATQWDGCGVNFIDDKQVVCLAYCYKENVRLDELAIATISEDLLPRAESASAYALYHKSAFFVADLQEDVRLNAHPLHTDGRVRSYLSLPIFATQGRRSCIGTLDLWKFDPSEPMNSQVSQDWWLALEKAVTDVAEHIEEISTTQGCRPSLVKPVQPFMKQPRSIGSSGDSRSSTFLADSLDLDSLDLEEPSSYMDGRSSWTVGQNDTTFMPQRPRRHTDADQPQHFEPHSYGSSAGRSSTSSIESTLETLLERIRRTSEIIEEQNALHTV</sequence>
<evidence type="ECO:0000256" key="4">
    <source>
        <dbReference type="PROSITE-ProRule" id="PRU00091"/>
    </source>
</evidence>
<keyword evidence="8" id="KW-1185">Reference proteome</keyword>
<feature type="region of interest" description="Disordered" evidence="5">
    <location>
        <begin position="889"/>
        <end position="941"/>
    </location>
</feature>
<organism evidence="7 8">
    <name type="scientific">Pythium oligandrum</name>
    <name type="common">Mycoparasitic fungus</name>
    <dbReference type="NCBI Taxonomy" id="41045"/>
    <lineage>
        <taxon>Eukaryota</taxon>
        <taxon>Sar</taxon>
        <taxon>Stramenopiles</taxon>
        <taxon>Oomycota</taxon>
        <taxon>Peronosporomycetes</taxon>
        <taxon>Pythiales</taxon>
        <taxon>Pythiaceae</taxon>
        <taxon>Pythium</taxon>
    </lineage>
</organism>
<dbReference type="InterPro" id="IPR029016">
    <property type="entry name" value="GAF-like_dom_sf"/>
</dbReference>
<keyword evidence="1" id="KW-0479">Metal-binding</keyword>
<evidence type="ECO:0000256" key="2">
    <source>
        <dbReference type="ARBA" id="ARBA00022771"/>
    </source>
</evidence>
<evidence type="ECO:0000256" key="1">
    <source>
        <dbReference type="ARBA" id="ARBA00022723"/>
    </source>
</evidence>
<dbReference type="SUPFAM" id="SSF55781">
    <property type="entry name" value="GAF domain-like"/>
    <property type="match status" value="1"/>
</dbReference>
<gene>
    <name evidence="7" type="ORF">Poli38472_008139</name>
</gene>
<evidence type="ECO:0000313" key="7">
    <source>
        <dbReference type="EMBL" id="TMW65497.1"/>
    </source>
</evidence>
<dbReference type="InterPro" id="IPR013083">
    <property type="entry name" value="Znf_RING/FYVE/PHD"/>
</dbReference>
<reference evidence="7" key="1">
    <citation type="submission" date="2019-03" db="EMBL/GenBank/DDBJ databases">
        <title>Long read genome sequence of the mycoparasitic Pythium oligandrum ATCC 38472 isolated from sugarbeet rhizosphere.</title>
        <authorList>
            <person name="Gaulin E."/>
        </authorList>
    </citation>
    <scope>NUCLEOTIDE SEQUENCE</scope>
    <source>
        <strain evidence="7">ATCC 38472_TT</strain>
    </source>
</reference>
<feature type="domain" description="FYVE-type" evidence="6">
    <location>
        <begin position="369"/>
        <end position="427"/>
    </location>
</feature>
<dbReference type="CDD" id="cd00065">
    <property type="entry name" value="FYVE_like_SF"/>
    <property type="match status" value="1"/>
</dbReference>
<evidence type="ECO:0000313" key="8">
    <source>
        <dbReference type="Proteomes" id="UP000794436"/>
    </source>
</evidence>
<dbReference type="PROSITE" id="PS50178">
    <property type="entry name" value="ZF_FYVE"/>
    <property type="match status" value="1"/>
</dbReference>
<keyword evidence="3" id="KW-0862">Zinc</keyword>
<dbReference type="AlphaFoldDB" id="A0A8K1CL66"/>
<dbReference type="PANTHER" id="PTHR43102">
    <property type="entry name" value="SLR1143 PROTEIN"/>
    <property type="match status" value="1"/>
</dbReference>
<evidence type="ECO:0000256" key="5">
    <source>
        <dbReference type="SAM" id="MobiDB-lite"/>
    </source>
</evidence>
<feature type="compositionally biased region" description="Polar residues" evidence="5">
    <location>
        <begin position="895"/>
        <end position="907"/>
    </location>
</feature>
<protein>
    <recommendedName>
        <fullName evidence="6">FYVE-type domain-containing protein</fullName>
    </recommendedName>
</protein>
<feature type="region of interest" description="Disordered" evidence="5">
    <location>
        <begin position="441"/>
        <end position="471"/>
    </location>
</feature>
<name>A0A8K1CL66_PYTOL</name>
<feature type="region of interest" description="Disordered" evidence="5">
    <location>
        <begin position="546"/>
        <end position="589"/>
    </location>
</feature>
<dbReference type="GO" id="GO:0008270">
    <property type="term" value="F:zinc ion binding"/>
    <property type="evidence" value="ECO:0007669"/>
    <property type="project" value="UniProtKB-KW"/>
</dbReference>
<dbReference type="Gene3D" id="3.30.40.10">
    <property type="entry name" value="Zinc/RING finger domain, C3HC4 (zinc finger)"/>
    <property type="match status" value="1"/>
</dbReference>
<dbReference type="OrthoDB" id="163492at2759"/>
<dbReference type="EMBL" id="SPLM01000037">
    <property type="protein sequence ID" value="TMW65497.1"/>
    <property type="molecule type" value="Genomic_DNA"/>
</dbReference>
<proteinExistence type="predicted"/>
<dbReference type="Proteomes" id="UP000794436">
    <property type="component" value="Unassembled WGS sequence"/>
</dbReference>